<evidence type="ECO:0000256" key="5">
    <source>
        <dbReference type="ARBA" id="ARBA00022833"/>
    </source>
</evidence>
<keyword evidence="7" id="KW-0804">Transcription</keyword>
<feature type="region of interest" description="Disordered" evidence="9">
    <location>
        <begin position="110"/>
        <end position="129"/>
    </location>
</feature>
<evidence type="ECO:0000256" key="2">
    <source>
        <dbReference type="ARBA" id="ARBA00022723"/>
    </source>
</evidence>
<accession>A0ABR2LUY8</accession>
<keyword evidence="4" id="KW-0863">Zinc-finger</keyword>
<keyword evidence="6" id="KW-0805">Transcription regulation</keyword>
<evidence type="ECO:0000259" key="10">
    <source>
        <dbReference type="SMART" id="SM00336"/>
    </source>
</evidence>
<name>A0ABR2LUY8_9ASPA</name>
<keyword evidence="12" id="KW-1185">Reference proteome</keyword>
<feature type="compositionally biased region" description="Low complexity" evidence="9">
    <location>
        <begin position="242"/>
        <end position="251"/>
    </location>
</feature>
<evidence type="ECO:0000313" key="11">
    <source>
        <dbReference type="EMBL" id="KAK8952660.1"/>
    </source>
</evidence>
<evidence type="ECO:0000256" key="9">
    <source>
        <dbReference type="SAM" id="MobiDB-lite"/>
    </source>
</evidence>
<proteinExistence type="predicted"/>
<dbReference type="Proteomes" id="UP001412067">
    <property type="component" value="Unassembled WGS sequence"/>
</dbReference>
<evidence type="ECO:0000256" key="3">
    <source>
        <dbReference type="ARBA" id="ARBA00022737"/>
    </source>
</evidence>
<dbReference type="EMBL" id="JBBWWR010000014">
    <property type="protein sequence ID" value="KAK8952660.1"/>
    <property type="molecule type" value="Genomic_DNA"/>
</dbReference>
<organism evidence="11 12">
    <name type="scientific">Platanthera guangdongensis</name>
    <dbReference type="NCBI Taxonomy" id="2320717"/>
    <lineage>
        <taxon>Eukaryota</taxon>
        <taxon>Viridiplantae</taxon>
        <taxon>Streptophyta</taxon>
        <taxon>Embryophyta</taxon>
        <taxon>Tracheophyta</taxon>
        <taxon>Spermatophyta</taxon>
        <taxon>Magnoliopsida</taxon>
        <taxon>Liliopsida</taxon>
        <taxon>Asparagales</taxon>
        <taxon>Orchidaceae</taxon>
        <taxon>Orchidoideae</taxon>
        <taxon>Orchideae</taxon>
        <taxon>Orchidinae</taxon>
        <taxon>Platanthera</taxon>
    </lineage>
</organism>
<dbReference type="SMART" id="SM00336">
    <property type="entry name" value="BBOX"/>
    <property type="match status" value="1"/>
</dbReference>
<evidence type="ECO:0000313" key="12">
    <source>
        <dbReference type="Proteomes" id="UP001412067"/>
    </source>
</evidence>
<evidence type="ECO:0000256" key="6">
    <source>
        <dbReference type="ARBA" id="ARBA00023015"/>
    </source>
</evidence>
<dbReference type="PANTHER" id="PTHR31832">
    <property type="entry name" value="B-BOX ZINC FINGER PROTEIN 22"/>
    <property type="match status" value="1"/>
</dbReference>
<evidence type="ECO:0000256" key="4">
    <source>
        <dbReference type="ARBA" id="ARBA00022771"/>
    </source>
</evidence>
<feature type="domain" description="B box-type" evidence="10">
    <location>
        <begin position="437"/>
        <end position="484"/>
    </location>
</feature>
<keyword evidence="8" id="KW-0539">Nucleus</keyword>
<keyword evidence="5" id="KW-0862">Zinc</keyword>
<feature type="compositionally biased region" description="Basic and acidic residues" evidence="9">
    <location>
        <begin position="231"/>
        <end position="241"/>
    </location>
</feature>
<sequence>MTSLACCTTFNAKVDLQLPNPSGLNAQRVVGRRDRKTFGTQSKELVVEEAMDIRPVEVAEEIVNKISEEGVEENVTTLAPNEEETAPKYQVPQGGYNPQKFDVVDSAAREDLSPVHQPSPISNEGTSTNQMSRTFLAQLKGLLDDQRKQLENFVDDSIKNLRNDLSTEIKSIRFKDKFIELNTLHNALMENQNILTGNLLSIHNAEETQLEKHKIILEINSRQVTAIDDSVEKSTSLHEDGSGINNGSSSNQEEFTDEQVTAKVTSTDAKISKMVEELISVDPLFISPEKVSNAQPSSSTAKTPEQIVDVPLSPEYVEWRVYLTKGNVVLHIFKDSVLERNIAQNSEYESAARKKKSDVTFDGRSTQGEKLFQPRRRIEWRNIMQRISQSFVCKRRGFRDDLAEEMSTKKHCSGLFLDVCEEGSCCEALCRETQQLEEHLQCDVCGAEEASVLDCADEAVLCIGCDARIHLANKLAEKHRSFSLQLRRRVHGARIESISL</sequence>
<dbReference type="CDD" id="cd19821">
    <property type="entry name" value="Bbox1_BBX-like"/>
    <property type="match status" value="1"/>
</dbReference>
<evidence type="ECO:0000256" key="8">
    <source>
        <dbReference type="ARBA" id="ARBA00023242"/>
    </source>
</evidence>
<keyword evidence="2" id="KW-0479">Metal-binding</keyword>
<protein>
    <recommendedName>
        <fullName evidence="10">B box-type domain-containing protein</fullName>
    </recommendedName>
</protein>
<comment type="caution">
    <text evidence="11">The sequence shown here is derived from an EMBL/GenBank/DDBJ whole genome shotgun (WGS) entry which is preliminary data.</text>
</comment>
<feature type="compositionally biased region" description="Polar residues" evidence="9">
    <location>
        <begin position="119"/>
        <end position="129"/>
    </location>
</feature>
<dbReference type="InterPro" id="IPR000315">
    <property type="entry name" value="Znf_B-box"/>
</dbReference>
<evidence type="ECO:0000256" key="1">
    <source>
        <dbReference type="ARBA" id="ARBA00004123"/>
    </source>
</evidence>
<dbReference type="PANTHER" id="PTHR31832:SF52">
    <property type="entry name" value="B-BOX ZINC FINGER PROTEIN 21"/>
    <property type="match status" value="1"/>
</dbReference>
<keyword evidence="3" id="KW-0677">Repeat</keyword>
<dbReference type="InterPro" id="IPR049808">
    <property type="entry name" value="CONSTANS-like_Bbox1"/>
</dbReference>
<reference evidence="11 12" key="1">
    <citation type="journal article" date="2022" name="Nat. Plants">
        <title>Genomes of leafy and leafless Platanthera orchids illuminate the evolution of mycoheterotrophy.</title>
        <authorList>
            <person name="Li M.H."/>
            <person name="Liu K.W."/>
            <person name="Li Z."/>
            <person name="Lu H.C."/>
            <person name="Ye Q.L."/>
            <person name="Zhang D."/>
            <person name="Wang J.Y."/>
            <person name="Li Y.F."/>
            <person name="Zhong Z.M."/>
            <person name="Liu X."/>
            <person name="Yu X."/>
            <person name="Liu D.K."/>
            <person name="Tu X.D."/>
            <person name="Liu B."/>
            <person name="Hao Y."/>
            <person name="Liao X.Y."/>
            <person name="Jiang Y.T."/>
            <person name="Sun W.H."/>
            <person name="Chen J."/>
            <person name="Chen Y.Q."/>
            <person name="Ai Y."/>
            <person name="Zhai J.W."/>
            <person name="Wu S.S."/>
            <person name="Zhou Z."/>
            <person name="Hsiao Y.Y."/>
            <person name="Wu W.L."/>
            <person name="Chen Y.Y."/>
            <person name="Lin Y.F."/>
            <person name="Hsu J.L."/>
            <person name="Li C.Y."/>
            <person name="Wang Z.W."/>
            <person name="Zhao X."/>
            <person name="Zhong W.Y."/>
            <person name="Ma X.K."/>
            <person name="Ma L."/>
            <person name="Huang J."/>
            <person name="Chen G.Z."/>
            <person name="Huang M.Z."/>
            <person name="Huang L."/>
            <person name="Peng D.H."/>
            <person name="Luo Y.B."/>
            <person name="Zou S.Q."/>
            <person name="Chen S.P."/>
            <person name="Lan S."/>
            <person name="Tsai W.C."/>
            <person name="Van de Peer Y."/>
            <person name="Liu Z.J."/>
        </authorList>
    </citation>
    <scope>NUCLEOTIDE SEQUENCE [LARGE SCALE GENOMIC DNA]</scope>
    <source>
        <strain evidence="11">Lor288</strain>
    </source>
</reference>
<comment type="subcellular location">
    <subcellularLocation>
        <location evidence="1">Nucleus</location>
    </subcellularLocation>
</comment>
<evidence type="ECO:0000256" key="7">
    <source>
        <dbReference type="ARBA" id="ARBA00023163"/>
    </source>
</evidence>
<gene>
    <name evidence="11" type="ORF">KSP40_PGU014354</name>
</gene>
<dbReference type="InterPro" id="IPR051979">
    <property type="entry name" value="B-box_zinc_finger"/>
</dbReference>
<feature type="region of interest" description="Disordered" evidence="9">
    <location>
        <begin position="231"/>
        <end position="261"/>
    </location>
</feature>